<feature type="domain" description="Ketoreductase" evidence="3">
    <location>
        <begin position="6"/>
        <end position="192"/>
    </location>
</feature>
<dbReference type="Proteomes" id="UP000518300">
    <property type="component" value="Unassembled WGS sequence"/>
</dbReference>
<dbReference type="PROSITE" id="PS00061">
    <property type="entry name" value="ADH_SHORT"/>
    <property type="match status" value="1"/>
</dbReference>
<organism evidence="4 5">
    <name type="scientific">Pyxidicoccus fallax</name>
    <dbReference type="NCBI Taxonomy" id="394095"/>
    <lineage>
        <taxon>Bacteria</taxon>
        <taxon>Pseudomonadati</taxon>
        <taxon>Myxococcota</taxon>
        <taxon>Myxococcia</taxon>
        <taxon>Myxococcales</taxon>
        <taxon>Cystobacterineae</taxon>
        <taxon>Myxococcaceae</taxon>
        <taxon>Pyxidicoccus</taxon>
    </lineage>
</organism>
<evidence type="ECO:0000256" key="1">
    <source>
        <dbReference type="ARBA" id="ARBA00006484"/>
    </source>
</evidence>
<dbReference type="PANTHER" id="PTHR42901">
    <property type="entry name" value="ALCOHOL DEHYDROGENASE"/>
    <property type="match status" value="1"/>
</dbReference>
<dbReference type="InterPro" id="IPR002347">
    <property type="entry name" value="SDR_fam"/>
</dbReference>
<dbReference type="PIRSF" id="PIRSF000126">
    <property type="entry name" value="11-beta-HSD1"/>
    <property type="match status" value="1"/>
</dbReference>
<comment type="similarity">
    <text evidence="1">Belongs to the short-chain dehydrogenases/reductases (SDR) family.</text>
</comment>
<protein>
    <submittedName>
        <fullName evidence="4">SDR family NAD(P)-dependent oxidoreductase</fullName>
    </submittedName>
</protein>
<dbReference type="InterPro" id="IPR057326">
    <property type="entry name" value="KR_dom"/>
</dbReference>
<dbReference type="Pfam" id="PF00106">
    <property type="entry name" value="adh_short"/>
    <property type="match status" value="1"/>
</dbReference>
<gene>
    <name evidence="4" type="ORF">HG543_21865</name>
</gene>
<keyword evidence="5" id="KW-1185">Reference proteome</keyword>
<comment type="caution">
    <text evidence="4">The sequence shown here is derived from an EMBL/GenBank/DDBJ whole genome shotgun (WGS) entry which is preliminary data.</text>
</comment>
<keyword evidence="2" id="KW-0560">Oxidoreductase</keyword>
<dbReference type="Gene3D" id="3.40.50.720">
    <property type="entry name" value="NAD(P)-binding Rossmann-like Domain"/>
    <property type="match status" value="1"/>
</dbReference>
<evidence type="ECO:0000313" key="4">
    <source>
        <dbReference type="EMBL" id="NMO17488.1"/>
    </source>
</evidence>
<dbReference type="CDD" id="cd05233">
    <property type="entry name" value="SDR_c"/>
    <property type="match status" value="1"/>
</dbReference>
<accession>A0A848LIF2</accession>
<name>A0A848LIF2_9BACT</name>
<dbReference type="RefSeq" id="WP_169346771.1">
    <property type="nucleotide sequence ID" value="NZ_JABBJJ010000100.1"/>
</dbReference>
<dbReference type="GO" id="GO:0016491">
    <property type="term" value="F:oxidoreductase activity"/>
    <property type="evidence" value="ECO:0007669"/>
    <property type="project" value="UniProtKB-KW"/>
</dbReference>
<dbReference type="EMBL" id="JABBJJ010000100">
    <property type="protein sequence ID" value="NMO17488.1"/>
    <property type="molecule type" value="Genomic_DNA"/>
</dbReference>
<dbReference type="SUPFAM" id="SSF51735">
    <property type="entry name" value="NAD(P)-binding Rossmann-fold domains"/>
    <property type="match status" value="1"/>
</dbReference>
<dbReference type="InterPro" id="IPR020904">
    <property type="entry name" value="Sc_DH/Rdtase_CS"/>
</dbReference>
<dbReference type="PANTHER" id="PTHR42901:SF1">
    <property type="entry name" value="ALCOHOL DEHYDROGENASE"/>
    <property type="match status" value="1"/>
</dbReference>
<evidence type="ECO:0000259" key="3">
    <source>
        <dbReference type="SMART" id="SM00822"/>
    </source>
</evidence>
<proteinExistence type="inferred from homology"/>
<sequence>MNFRGRWVLVTGASSGLGLEMARVLAREHGANILAVARREDRLLALRDELAPKYGVQVVPLIADLSQPGEPQRLFEAAVAGRDVYGVILNAGVTFFGHALEQSPEDFQKMLATNVSSLVELSRLFTGHLSARGTPGGIMLVSSMAGLSPLPYQTAYAATKAFVISYGRGLAFELRKTGVSVTVFAPGGIATEMLELSGLSRGFKAGDLGIMAADTCARLAVDAFARRRELYVPGALNRFLALAMKVLPQGFMIARSAGVYEGSLKPRP</sequence>
<evidence type="ECO:0000313" key="5">
    <source>
        <dbReference type="Proteomes" id="UP000518300"/>
    </source>
</evidence>
<dbReference type="PRINTS" id="PR00081">
    <property type="entry name" value="GDHRDH"/>
</dbReference>
<dbReference type="SMART" id="SM00822">
    <property type="entry name" value="PKS_KR"/>
    <property type="match status" value="1"/>
</dbReference>
<dbReference type="AlphaFoldDB" id="A0A848LIF2"/>
<evidence type="ECO:0000256" key="2">
    <source>
        <dbReference type="ARBA" id="ARBA00023002"/>
    </source>
</evidence>
<reference evidence="4 5" key="1">
    <citation type="submission" date="2020-04" db="EMBL/GenBank/DDBJ databases">
        <title>Draft genome of Pyxidicoccus fallax type strain.</title>
        <authorList>
            <person name="Whitworth D.E."/>
        </authorList>
    </citation>
    <scope>NUCLEOTIDE SEQUENCE [LARGE SCALE GENOMIC DNA]</scope>
    <source>
        <strain evidence="4 5">DSM 14698</strain>
    </source>
</reference>
<dbReference type="InterPro" id="IPR036291">
    <property type="entry name" value="NAD(P)-bd_dom_sf"/>
</dbReference>